<keyword evidence="2" id="KW-1185">Reference proteome</keyword>
<accession>A0AA36AZX5</accession>
<proteinExistence type="predicted"/>
<dbReference type="AlphaFoldDB" id="A0AA36AZX5"/>
<protein>
    <submittedName>
        <fullName evidence="1">Uncharacterized protein</fullName>
    </submittedName>
</protein>
<gene>
    <name evidence="1" type="ORF">OCTVUL_1B000586</name>
</gene>
<dbReference type="EMBL" id="OX597820">
    <property type="protein sequence ID" value="CAI9725385.1"/>
    <property type="molecule type" value="Genomic_DNA"/>
</dbReference>
<evidence type="ECO:0000313" key="2">
    <source>
        <dbReference type="Proteomes" id="UP001162480"/>
    </source>
</evidence>
<sequence length="101" mass="11488">MKPTNRFDIRQFHIMPPNGETFNIYTYTRTDLVHIPGICVPGLSNSFTPQRGPLVDNSTSVRILVNLDLAFIHLIKNGKQTFEEEIDEGGYAIPYKAHSLR</sequence>
<dbReference type="Proteomes" id="UP001162480">
    <property type="component" value="Chromosome 7"/>
</dbReference>
<name>A0AA36AZX5_OCTVU</name>
<reference evidence="1" key="1">
    <citation type="submission" date="2023-08" db="EMBL/GenBank/DDBJ databases">
        <authorList>
            <person name="Alioto T."/>
            <person name="Alioto T."/>
            <person name="Gomez Garrido J."/>
        </authorList>
    </citation>
    <scope>NUCLEOTIDE SEQUENCE</scope>
</reference>
<organism evidence="1 2">
    <name type="scientific">Octopus vulgaris</name>
    <name type="common">Common octopus</name>
    <dbReference type="NCBI Taxonomy" id="6645"/>
    <lineage>
        <taxon>Eukaryota</taxon>
        <taxon>Metazoa</taxon>
        <taxon>Spiralia</taxon>
        <taxon>Lophotrochozoa</taxon>
        <taxon>Mollusca</taxon>
        <taxon>Cephalopoda</taxon>
        <taxon>Coleoidea</taxon>
        <taxon>Octopodiformes</taxon>
        <taxon>Octopoda</taxon>
        <taxon>Incirrata</taxon>
        <taxon>Octopodidae</taxon>
        <taxon>Octopus</taxon>
    </lineage>
</organism>
<evidence type="ECO:0000313" key="1">
    <source>
        <dbReference type="EMBL" id="CAI9725385.1"/>
    </source>
</evidence>